<reference evidence="1" key="1">
    <citation type="submission" date="2023-10" db="EMBL/GenBank/DDBJ databases">
        <authorList>
            <person name="Chen Y."/>
            <person name="Shah S."/>
            <person name="Dougan E. K."/>
            <person name="Thang M."/>
            <person name="Chan C."/>
        </authorList>
    </citation>
    <scope>NUCLEOTIDE SEQUENCE [LARGE SCALE GENOMIC DNA]</scope>
</reference>
<keyword evidence="2" id="KW-1185">Reference proteome</keyword>
<evidence type="ECO:0000313" key="2">
    <source>
        <dbReference type="Proteomes" id="UP001189429"/>
    </source>
</evidence>
<protein>
    <submittedName>
        <fullName evidence="1">Uncharacterized protein</fullName>
    </submittedName>
</protein>
<proteinExistence type="predicted"/>
<evidence type="ECO:0000313" key="1">
    <source>
        <dbReference type="EMBL" id="CAK0825131.1"/>
    </source>
</evidence>
<dbReference type="EMBL" id="CAUYUJ010008846">
    <property type="protein sequence ID" value="CAK0825131.1"/>
    <property type="molecule type" value="Genomic_DNA"/>
</dbReference>
<sequence length="101" mass="10358">MGGAPNVKRPDTIPGCSLNAAASVKLSARGFATGAAAGASRPAARWSSRCNSSGPVGLFARSFCAMLPTLASADGAAWTASPCSRCSLWRKSSQWKLSLVR</sequence>
<comment type="caution">
    <text evidence="1">The sequence shown here is derived from an EMBL/GenBank/DDBJ whole genome shotgun (WGS) entry which is preliminary data.</text>
</comment>
<gene>
    <name evidence="1" type="ORF">PCOR1329_LOCUS25335</name>
</gene>
<accession>A0ABN9S0U9</accession>
<name>A0ABN9S0U9_9DINO</name>
<organism evidence="1 2">
    <name type="scientific">Prorocentrum cordatum</name>
    <dbReference type="NCBI Taxonomy" id="2364126"/>
    <lineage>
        <taxon>Eukaryota</taxon>
        <taxon>Sar</taxon>
        <taxon>Alveolata</taxon>
        <taxon>Dinophyceae</taxon>
        <taxon>Prorocentrales</taxon>
        <taxon>Prorocentraceae</taxon>
        <taxon>Prorocentrum</taxon>
    </lineage>
</organism>
<dbReference type="Proteomes" id="UP001189429">
    <property type="component" value="Unassembled WGS sequence"/>
</dbReference>